<dbReference type="GO" id="GO:0000139">
    <property type="term" value="C:Golgi membrane"/>
    <property type="evidence" value="ECO:0007669"/>
    <property type="project" value="UniProtKB-SubCell"/>
</dbReference>
<evidence type="ECO:0000256" key="5">
    <source>
        <dbReference type="ARBA" id="ARBA00023034"/>
    </source>
</evidence>
<protein>
    <recommendedName>
        <fullName evidence="8">Exostosin GT47 domain-containing protein</fullName>
    </recommendedName>
</protein>
<reference evidence="9 10" key="1">
    <citation type="submission" date="2024-01" db="EMBL/GenBank/DDBJ databases">
        <authorList>
            <person name="Waweru B."/>
        </authorList>
    </citation>
    <scope>NUCLEOTIDE SEQUENCE [LARGE SCALE GENOMIC DNA]</scope>
</reference>
<evidence type="ECO:0000256" key="3">
    <source>
        <dbReference type="ARBA" id="ARBA00022676"/>
    </source>
</evidence>
<dbReference type="PANTHER" id="PTHR11062:SF43">
    <property type="entry name" value="EXOSTOSIN FAMILY PROTEIN"/>
    <property type="match status" value="1"/>
</dbReference>
<evidence type="ECO:0000256" key="1">
    <source>
        <dbReference type="ARBA" id="ARBA00004323"/>
    </source>
</evidence>
<proteinExistence type="inferred from homology"/>
<keyword evidence="3" id="KW-0328">Glycosyltransferase</keyword>
<keyword evidence="4" id="KW-0735">Signal-anchor</keyword>
<keyword evidence="5" id="KW-0333">Golgi apparatus</keyword>
<dbReference type="AlphaFoldDB" id="A0AAV1SR96"/>
<comment type="caution">
    <text evidence="9">The sequence shown here is derived from an EMBL/GenBank/DDBJ whole genome shotgun (WGS) entry which is preliminary data.</text>
</comment>
<gene>
    <name evidence="9" type="ORF">DCAF_LOCUS25601</name>
</gene>
<keyword evidence="7" id="KW-1133">Transmembrane helix</keyword>
<feature type="compositionally biased region" description="Polar residues" evidence="6">
    <location>
        <begin position="266"/>
        <end position="278"/>
    </location>
</feature>
<keyword evidence="7" id="KW-0472">Membrane</keyword>
<feature type="transmembrane region" description="Helical" evidence="7">
    <location>
        <begin position="21"/>
        <end position="41"/>
    </location>
</feature>
<feature type="domain" description="Exostosin GT47" evidence="8">
    <location>
        <begin position="106"/>
        <end position="402"/>
    </location>
</feature>
<evidence type="ECO:0000313" key="10">
    <source>
        <dbReference type="Proteomes" id="UP001314170"/>
    </source>
</evidence>
<sequence>MMQPYVIPRFSSIWTRKNIQKMILLVSVVFVVSQLNLLWFIPQFKDSLPGGVRAPSGKVLFRGLPPQFMENGPLPGEVGAPPPQNNSIGSIYHREAFFLPNYEAMMRDLKIFVYPNGIPTERYNSKDKLTRKYASEHQFMKNLERTRFFTFDATIANLFLITFSCIEKGGKKKVIDDHAENHVKNHVKSLIFKYPYWNRTLGADHFFFSSHDIDSWDTEEVPFFKKNAIRLVNSPSYDSKYIPRKDIALPQTLELSLPPDGDDVWSRSNVKSRPSQLSSKKKQPPRTKLGFWAGFPNSDVRKNLQNFYKGVPEFDFHFIDKMKKANVLDDYQNELYGNKFCICPRGKNQVGGVCLTESITFGCVPVILSDYYDLPFNDILDWNNFSVIIKEDNVPSLEKILEGIPEDKYKKMLQNVLQVRKHFNWNSPPVKYGAFHMVMYELWLRRHTIKSAVESRPLLLSPKKKRSRRS</sequence>
<dbReference type="Proteomes" id="UP001314170">
    <property type="component" value="Unassembled WGS sequence"/>
</dbReference>
<evidence type="ECO:0000259" key="8">
    <source>
        <dbReference type="Pfam" id="PF03016"/>
    </source>
</evidence>
<keyword evidence="3" id="KW-0808">Transferase</keyword>
<keyword evidence="10" id="KW-1185">Reference proteome</keyword>
<organism evidence="9 10">
    <name type="scientific">Dovyalis caffra</name>
    <dbReference type="NCBI Taxonomy" id="77055"/>
    <lineage>
        <taxon>Eukaryota</taxon>
        <taxon>Viridiplantae</taxon>
        <taxon>Streptophyta</taxon>
        <taxon>Embryophyta</taxon>
        <taxon>Tracheophyta</taxon>
        <taxon>Spermatophyta</taxon>
        <taxon>Magnoliopsida</taxon>
        <taxon>eudicotyledons</taxon>
        <taxon>Gunneridae</taxon>
        <taxon>Pentapetalae</taxon>
        <taxon>rosids</taxon>
        <taxon>fabids</taxon>
        <taxon>Malpighiales</taxon>
        <taxon>Salicaceae</taxon>
        <taxon>Flacourtieae</taxon>
        <taxon>Dovyalis</taxon>
    </lineage>
</organism>
<comment type="similarity">
    <text evidence="2">Belongs to the glycosyltransferase 47 family.</text>
</comment>
<comment type="subcellular location">
    <subcellularLocation>
        <location evidence="1">Golgi apparatus membrane</location>
        <topology evidence="1">Single-pass type II membrane protein</topology>
    </subcellularLocation>
</comment>
<dbReference type="Pfam" id="PF03016">
    <property type="entry name" value="Exostosin_GT47"/>
    <property type="match status" value="1"/>
</dbReference>
<dbReference type="GO" id="GO:0016757">
    <property type="term" value="F:glycosyltransferase activity"/>
    <property type="evidence" value="ECO:0007669"/>
    <property type="project" value="UniProtKB-KW"/>
</dbReference>
<keyword evidence="7" id="KW-0812">Transmembrane</keyword>
<evidence type="ECO:0000256" key="4">
    <source>
        <dbReference type="ARBA" id="ARBA00022968"/>
    </source>
</evidence>
<evidence type="ECO:0000313" key="9">
    <source>
        <dbReference type="EMBL" id="CAK7355310.1"/>
    </source>
</evidence>
<evidence type="ECO:0000256" key="7">
    <source>
        <dbReference type="SAM" id="Phobius"/>
    </source>
</evidence>
<evidence type="ECO:0000256" key="6">
    <source>
        <dbReference type="SAM" id="MobiDB-lite"/>
    </source>
</evidence>
<evidence type="ECO:0000256" key="2">
    <source>
        <dbReference type="ARBA" id="ARBA00010271"/>
    </source>
</evidence>
<accession>A0AAV1SR96</accession>
<dbReference type="InterPro" id="IPR040911">
    <property type="entry name" value="Exostosin_GT47"/>
</dbReference>
<dbReference type="PANTHER" id="PTHR11062">
    <property type="entry name" value="EXOSTOSIN HEPARAN SULFATE GLYCOSYLTRANSFERASE -RELATED"/>
    <property type="match status" value="1"/>
</dbReference>
<dbReference type="EMBL" id="CAWUPB010001195">
    <property type="protein sequence ID" value="CAK7355310.1"/>
    <property type="molecule type" value="Genomic_DNA"/>
</dbReference>
<feature type="region of interest" description="Disordered" evidence="6">
    <location>
        <begin position="264"/>
        <end position="286"/>
    </location>
</feature>
<name>A0AAV1SR96_9ROSI</name>
<dbReference type="InterPro" id="IPR004263">
    <property type="entry name" value="Exostosin"/>
</dbReference>